<sequence length="41" mass="4555">MTRRLAQVLPFFQTLRAVRAEPVFTLDDLLRLAGEPGLAAT</sequence>
<protein>
    <submittedName>
        <fullName evidence="1">Uncharacterized protein</fullName>
    </submittedName>
</protein>
<evidence type="ECO:0000313" key="2">
    <source>
        <dbReference type="Proteomes" id="UP001614264"/>
    </source>
</evidence>
<name>A0ABW8BL40_9ACTN</name>
<dbReference type="Proteomes" id="UP001614264">
    <property type="component" value="Unassembled WGS sequence"/>
</dbReference>
<comment type="caution">
    <text evidence="1">The sequence shown here is derived from an EMBL/GenBank/DDBJ whole genome shotgun (WGS) entry which is preliminary data.</text>
</comment>
<dbReference type="EMBL" id="JBITPR010000063">
    <property type="protein sequence ID" value="MFI7875763.1"/>
    <property type="molecule type" value="Genomic_DNA"/>
</dbReference>
<keyword evidence="2" id="KW-1185">Reference proteome</keyword>
<dbReference type="RefSeq" id="WP_283253929.1">
    <property type="nucleotide sequence ID" value="NZ_JBITPR010000063.1"/>
</dbReference>
<reference evidence="1 2" key="1">
    <citation type="submission" date="2024-07" db="EMBL/GenBank/DDBJ databases">
        <title>Whole genome sequencing of Prodigiosin pigment-producing Streptomyces salinarius isolated from rhizosphere soil of Arachis hypogaea.</title>
        <authorList>
            <person name="Vidhya A."/>
            <person name="Ramya S."/>
        </authorList>
    </citation>
    <scope>NUCLEOTIDE SEQUENCE [LARGE SCALE GENOMIC DNA]</scope>
    <source>
        <strain evidence="1 2">VRMG2420</strain>
    </source>
</reference>
<gene>
    <name evidence="1" type="ORF">AB4829_34870</name>
</gene>
<evidence type="ECO:0000313" key="1">
    <source>
        <dbReference type="EMBL" id="MFI7875763.1"/>
    </source>
</evidence>
<organism evidence="1 2">
    <name type="scientific">Streptomyces salinarius</name>
    <dbReference type="NCBI Taxonomy" id="2762598"/>
    <lineage>
        <taxon>Bacteria</taxon>
        <taxon>Bacillati</taxon>
        <taxon>Actinomycetota</taxon>
        <taxon>Actinomycetes</taxon>
        <taxon>Kitasatosporales</taxon>
        <taxon>Streptomycetaceae</taxon>
        <taxon>Streptomyces</taxon>
    </lineage>
</organism>
<proteinExistence type="predicted"/>
<accession>A0ABW8BL40</accession>